<keyword evidence="1 4" id="KW-0808">Transferase</keyword>
<dbReference type="EMBL" id="JAKJXP020000002">
    <property type="protein sequence ID" value="KAK7757351.1"/>
    <property type="molecule type" value="Genomic_DNA"/>
</dbReference>
<accession>A0AAN9V1A3</accession>
<dbReference type="Gene3D" id="3.40.50.300">
    <property type="entry name" value="P-loop containing nucleotide triphosphate hydrolases"/>
    <property type="match status" value="1"/>
</dbReference>
<evidence type="ECO:0000256" key="2">
    <source>
        <dbReference type="ARBA" id="ARBA00022741"/>
    </source>
</evidence>
<keyword evidence="2" id="KW-0547">Nucleotide-binding</keyword>
<dbReference type="GO" id="GO:0005524">
    <property type="term" value="F:ATP binding"/>
    <property type="evidence" value="ECO:0007669"/>
    <property type="project" value="InterPro"/>
</dbReference>
<dbReference type="InterPro" id="IPR033690">
    <property type="entry name" value="Adenylat_kinase_CS"/>
</dbReference>
<dbReference type="AlphaFoldDB" id="A0AAN9V1A3"/>
<dbReference type="GO" id="GO:0006139">
    <property type="term" value="P:nucleobase-containing compound metabolic process"/>
    <property type="evidence" value="ECO:0007669"/>
    <property type="project" value="InterPro"/>
</dbReference>
<evidence type="ECO:0000313" key="5">
    <source>
        <dbReference type="EMBL" id="KAK7757351.1"/>
    </source>
</evidence>
<dbReference type="PANTHER" id="PTHR23359">
    <property type="entry name" value="NUCLEOTIDE KINASE"/>
    <property type="match status" value="1"/>
</dbReference>
<name>A0AAN9V1A3_9PEZI</name>
<dbReference type="Proteomes" id="UP001320420">
    <property type="component" value="Unassembled WGS sequence"/>
</dbReference>
<evidence type="ECO:0000256" key="1">
    <source>
        <dbReference type="ARBA" id="ARBA00022679"/>
    </source>
</evidence>
<dbReference type="InterPro" id="IPR027417">
    <property type="entry name" value="P-loop_NTPase"/>
</dbReference>
<dbReference type="CDD" id="cd01428">
    <property type="entry name" value="ADK"/>
    <property type="match status" value="1"/>
</dbReference>
<gene>
    <name evidence="5" type="ORF">SLS62_000363</name>
</gene>
<evidence type="ECO:0000313" key="6">
    <source>
        <dbReference type="Proteomes" id="UP001320420"/>
    </source>
</evidence>
<evidence type="ECO:0000256" key="3">
    <source>
        <dbReference type="ARBA" id="ARBA00022777"/>
    </source>
</evidence>
<dbReference type="PROSITE" id="PS00113">
    <property type="entry name" value="ADENYLATE_KINASE"/>
    <property type="match status" value="1"/>
</dbReference>
<dbReference type="InterPro" id="IPR000850">
    <property type="entry name" value="Adenylat/UMP-CMP_kin"/>
</dbReference>
<dbReference type="SUPFAM" id="SSF52540">
    <property type="entry name" value="P-loop containing nucleoside triphosphate hydrolases"/>
    <property type="match status" value="1"/>
</dbReference>
<dbReference type="GO" id="GO:0019205">
    <property type="term" value="F:nucleobase-containing compound kinase activity"/>
    <property type="evidence" value="ECO:0007669"/>
    <property type="project" value="InterPro"/>
</dbReference>
<protein>
    <recommendedName>
        <fullName evidence="7">Adenylate kinase</fullName>
    </recommendedName>
</protein>
<organism evidence="5 6">
    <name type="scientific">Diatrype stigma</name>
    <dbReference type="NCBI Taxonomy" id="117547"/>
    <lineage>
        <taxon>Eukaryota</taxon>
        <taxon>Fungi</taxon>
        <taxon>Dikarya</taxon>
        <taxon>Ascomycota</taxon>
        <taxon>Pezizomycotina</taxon>
        <taxon>Sordariomycetes</taxon>
        <taxon>Xylariomycetidae</taxon>
        <taxon>Xylariales</taxon>
        <taxon>Diatrypaceae</taxon>
        <taxon>Diatrype</taxon>
    </lineage>
</organism>
<reference evidence="5 6" key="1">
    <citation type="submission" date="2024-02" db="EMBL/GenBank/DDBJ databases">
        <title>De novo assembly and annotation of 12 fungi associated with fruit tree decline syndrome in Ontario, Canada.</title>
        <authorList>
            <person name="Sulman M."/>
            <person name="Ellouze W."/>
            <person name="Ilyukhin E."/>
        </authorList>
    </citation>
    <scope>NUCLEOTIDE SEQUENCE [LARGE SCALE GENOMIC DNA]</scope>
    <source>
        <strain evidence="5 6">M11/M66-122</strain>
    </source>
</reference>
<evidence type="ECO:0000256" key="4">
    <source>
        <dbReference type="RuleBase" id="RU003330"/>
    </source>
</evidence>
<proteinExistence type="inferred from homology"/>
<comment type="caution">
    <text evidence="5">The sequence shown here is derived from an EMBL/GenBank/DDBJ whole genome shotgun (WGS) entry which is preliminary data.</text>
</comment>
<evidence type="ECO:0008006" key="7">
    <source>
        <dbReference type="Google" id="ProtNLM"/>
    </source>
</evidence>
<sequence>METSPTTPTPRSFAVIFVLGPPGAGKGTLCTHLAQKHNLAHYSVGDSLRSWMRANHATPLAVRIRDKLDNQGFLTSEDLNPFIGQAIKDAIYHQDEPRYQGILVDGFPRCTEQLESFDTWPFQGELPLTPSSNSGGSASSSAKPDVVLSLRVTKENARARYLARARDSNDSQEKFEKRFVEYETETIPVEEVYRQRGVLIDVDANGTKEENVNTLTKKLDESGLWQKVIVEGSTGAQFLV</sequence>
<dbReference type="Pfam" id="PF13207">
    <property type="entry name" value="AAA_17"/>
    <property type="match status" value="1"/>
</dbReference>
<keyword evidence="6" id="KW-1185">Reference proteome</keyword>
<keyword evidence="3 4" id="KW-0418">Kinase</keyword>
<comment type="similarity">
    <text evidence="4">Belongs to the adenylate kinase family.</text>
</comment>
<dbReference type="PRINTS" id="PR00094">
    <property type="entry name" value="ADENYLTKNASE"/>
</dbReference>